<dbReference type="InterPro" id="IPR011701">
    <property type="entry name" value="MFS"/>
</dbReference>
<organism evidence="6 7">
    <name type="scientific">Oceanibaculum pacificum</name>
    <dbReference type="NCBI Taxonomy" id="580166"/>
    <lineage>
        <taxon>Bacteria</taxon>
        <taxon>Pseudomonadati</taxon>
        <taxon>Pseudomonadota</taxon>
        <taxon>Alphaproteobacteria</taxon>
        <taxon>Rhodospirillales</taxon>
        <taxon>Oceanibaculaceae</taxon>
        <taxon>Oceanibaculum</taxon>
    </lineage>
</organism>
<accession>A0A154VYN0</accession>
<dbReference type="Gene3D" id="1.20.1250.20">
    <property type="entry name" value="MFS general substrate transporter like domains"/>
    <property type="match status" value="2"/>
</dbReference>
<sequence>MAAGSIESRYGWGVALASMAMVTVGFGAMYLIVVGMLPISQEFGWPRGVPSLANGLVWMGAGVGGVIMGWWADRRGAAETSLVAGLALAAGCVMAGTMQGEGALYFSHAVLLGVFGNGALMAPLFANTTRWFDRNRGFALALTGSGQSVAGMVWPPLCRWLMDEYGWREVMIYYGAFSLATIVPLALVLRRQPPASPVEARPEGGPPLAAMTLLTGLGFGLSHVLLCGAIITCCVAMAMPIVHLMAHAVDLGFAPARGAEMLALLLACGFVSRLGFGVMADRIGGIRTILVGSVAQGLTLALFIWVDGLVGLYLAAALFGLAFGGLVTTYSFAAREVFPESQAGWRIGIILLSGTFGMAAGGYVGGFVFDMAGHYAVAFLTGVAFNLVNFAIMLFLLLRLRPSRPATA</sequence>
<proteinExistence type="predicted"/>
<reference evidence="6 7" key="1">
    <citation type="submission" date="2015-12" db="EMBL/GenBank/DDBJ databases">
        <title>Genome sequence of Oceanibaculum pacificum MCCC 1A02656.</title>
        <authorList>
            <person name="Lu L."/>
            <person name="Lai Q."/>
            <person name="Shao Z."/>
            <person name="Qian P."/>
        </authorList>
    </citation>
    <scope>NUCLEOTIDE SEQUENCE [LARGE SCALE GENOMIC DNA]</scope>
    <source>
        <strain evidence="6 7">MCCC 1A02656</strain>
    </source>
</reference>
<evidence type="ECO:0000256" key="4">
    <source>
        <dbReference type="SAM" id="Phobius"/>
    </source>
</evidence>
<dbReference type="InterPro" id="IPR036259">
    <property type="entry name" value="MFS_trans_sf"/>
</dbReference>
<evidence type="ECO:0000256" key="2">
    <source>
        <dbReference type="ARBA" id="ARBA00022989"/>
    </source>
</evidence>
<dbReference type="AlphaFoldDB" id="A0A154VYN0"/>
<feature type="transmembrane region" description="Helical" evidence="4">
    <location>
        <begin position="375"/>
        <end position="398"/>
    </location>
</feature>
<dbReference type="EMBL" id="LPXN01000122">
    <property type="protein sequence ID" value="KZD06406.1"/>
    <property type="molecule type" value="Genomic_DNA"/>
</dbReference>
<evidence type="ECO:0000313" key="7">
    <source>
        <dbReference type="Proteomes" id="UP000076400"/>
    </source>
</evidence>
<feature type="transmembrane region" description="Helical" evidence="4">
    <location>
        <begin position="51"/>
        <end position="70"/>
    </location>
</feature>
<feature type="transmembrane region" description="Helical" evidence="4">
    <location>
        <begin position="312"/>
        <end position="333"/>
    </location>
</feature>
<dbReference type="Pfam" id="PF07690">
    <property type="entry name" value="MFS_1"/>
    <property type="match status" value="1"/>
</dbReference>
<evidence type="ECO:0000259" key="5">
    <source>
        <dbReference type="PROSITE" id="PS50850"/>
    </source>
</evidence>
<dbReference type="PANTHER" id="PTHR11360:SF290">
    <property type="entry name" value="MONOCARBOXYLATE MFS PERMEASE"/>
    <property type="match status" value="1"/>
</dbReference>
<keyword evidence="2 4" id="KW-1133">Transmembrane helix</keyword>
<dbReference type="GO" id="GO:0022857">
    <property type="term" value="F:transmembrane transporter activity"/>
    <property type="evidence" value="ECO:0007669"/>
    <property type="project" value="InterPro"/>
</dbReference>
<keyword evidence="7" id="KW-1185">Reference proteome</keyword>
<dbReference type="InterPro" id="IPR050327">
    <property type="entry name" value="Proton-linked_MCT"/>
</dbReference>
<feature type="domain" description="Major facilitator superfamily (MFS) profile" evidence="5">
    <location>
        <begin position="13"/>
        <end position="401"/>
    </location>
</feature>
<dbReference type="CDD" id="cd17355">
    <property type="entry name" value="MFS_YcxA_like"/>
    <property type="match status" value="1"/>
</dbReference>
<protein>
    <recommendedName>
        <fullName evidence="5">Major facilitator superfamily (MFS) profile domain-containing protein</fullName>
    </recommendedName>
</protein>
<feature type="transmembrane region" description="Helical" evidence="4">
    <location>
        <begin position="172"/>
        <end position="189"/>
    </location>
</feature>
<dbReference type="OrthoDB" id="146345at2"/>
<feature type="transmembrane region" description="Helical" evidence="4">
    <location>
        <begin position="105"/>
        <end position="126"/>
    </location>
</feature>
<dbReference type="InterPro" id="IPR020846">
    <property type="entry name" value="MFS_dom"/>
</dbReference>
<comment type="caution">
    <text evidence="6">The sequence shown here is derived from an EMBL/GenBank/DDBJ whole genome shotgun (WGS) entry which is preliminary data.</text>
</comment>
<dbReference type="PROSITE" id="PS50850">
    <property type="entry name" value="MFS"/>
    <property type="match status" value="1"/>
</dbReference>
<feature type="transmembrane region" description="Helical" evidence="4">
    <location>
        <begin position="210"/>
        <end position="238"/>
    </location>
</feature>
<evidence type="ECO:0000313" key="6">
    <source>
        <dbReference type="EMBL" id="KZD06406.1"/>
    </source>
</evidence>
<feature type="transmembrane region" description="Helical" evidence="4">
    <location>
        <begin position="82"/>
        <end position="99"/>
    </location>
</feature>
<dbReference type="RefSeq" id="WP_067557494.1">
    <property type="nucleotide sequence ID" value="NZ_LPXN01000122.1"/>
</dbReference>
<dbReference type="PANTHER" id="PTHR11360">
    <property type="entry name" value="MONOCARBOXYLATE TRANSPORTER"/>
    <property type="match status" value="1"/>
</dbReference>
<keyword evidence="3 4" id="KW-0472">Membrane</keyword>
<dbReference type="Proteomes" id="UP000076400">
    <property type="component" value="Unassembled WGS sequence"/>
</dbReference>
<feature type="transmembrane region" description="Helical" evidence="4">
    <location>
        <begin position="138"/>
        <end position="157"/>
    </location>
</feature>
<dbReference type="SUPFAM" id="SSF103473">
    <property type="entry name" value="MFS general substrate transporter"/>
    <property type="match status" value="1"/>
</dbReference>
<evidence type="ECO:0000256" key="3">
    <source>
        <dbReference type="ARBA" id="ARBA00023136"/>
    </source>
</evidence>
<keyword evidence="1 4" id="KW-0812">Transmembrane</keyword>
<evidence type="ECO:0000256" key="1">
    <source>
        <dbReference type="ARBA" id="ARBA00022692"/>
    </source>
</evidence>
<feature type="transmembrane region" description="Helical" evidence="4">
    <location>
        <begin position="288"/>
        <end position="306"/>
    </location>
</feature>
<name>A0A154VYN0_9PROT</name>
<feature type="transmembrane region" description="Helical" evidence="4">
    <location>
        <begin position="345"/>
        <end position="369"/>
    </location>
</feature>
<feature type="transmembrane region" description="Helical" evidence="4">
    <location>
        <begin position="258"/>
        <end position="276"/>
    </location>
</feature>
<gene>
    <name evidence="6" type="ORF">AUP43_10810</name>
</gene>
<feature type="transmembrane region" description="Helical" evidence="4">
    <location>
        <begin position="12"/>
        <end position="39"/>
    </location>
</feature>
<dbReference type="STRING" id="580166.AUP43_10810"/>